<organism evidence="2">
    <name type="scientific">bioreactor metagenome</name>
    <dbReference type="NCBI Taxonomy" id="1076179"/>
    <lineage>
        <taxon>unclassified sequences</taxon>
        <taxon>metagenomes</taxon>
        <taxon>ecological metagenomes</taxon>
    </lineage>
</organism>
<dbReference type="EMBL" id="VSSQ01019722">
    <property type="protein sequence ID" value="MPM64000.1"/>
    <property type="molecule type" value="Genomic_DNA"/>
</dbReference>
<evidence type="ECO:0000313" key="2">
    <source>
        <dbReference type="EMBL" id="MPM64000.1"/>
    </source>
</evidence>
<proteinExistence type="predicted"/>
<keyword evidence="1" id="KW-0812">Transmembrane</keyword>
<feature type="transmembrane region" description="Helical" evidence="1">
    <location>
        <begin position="6"/>
        <end position="23"/>
    </location>
</feature>
<protein>
    <submittedName>
        <fullName evidence="2">Uncharacterized protein</fullName>
    </submittedName>
</protein>
<evidence type="ECO:0000256" key="1">
    <source>
        <dbReference type="SAM" id="Phobius"/>
    </source>
</evidence>
<name>A0A645BEX2_9ZZZZ</name>
<comment type="caution">
    <text evidence="2">The sequence shown here is derived from an EMBL/GenBank/DDBJ whole genome shotgun (WGS) entry which is preliminary data.</text>
</comment>
<sequence length="186" mass="22018">MKKKIYYILIILVFIYGGFSLYSRPYTIADDKKQLEASIVKFINRPIVITENVEIKQELNLHNKKFVLFSYNNKLASVELIKGLNNKYKIEKAELTDKYFYDEIRTTNDGKYLILKGKNYNSKIAYVRVLLDNNEYKIDIPQQEYFITYCKVPMETEKSFIEVGILKIYNSEDIDITEEMNKTLVK</sequence>
<keyword evidence="1" id="KW-1133">Transmembrane helix</keyword>
<gene>
    <name evidence="2" type="ORF">SDC9_110885</name>
</gene>
<keyword evidence="1" id="KW-0472">Membrane</keyword>
<reference evidence="2" key="1">
    <citation type="submission" date="2019-08" db="EMBL/GenBank/DDBJ databases">
        <authorList>
            <person name="Kucharzyk K."/>
            <person name="Murdoch R.W."/>
            <person name="Higgins S."/>
            <person name="Loffler F."/>
        </authorList>
    </citation>
    <scope>NUCLEOTIDE SEQUENCE</scope>
</reference>
<accession>A0A645BEX2</accession>
<dbReference type="AlphaFoldDB" id="A0A645BEX2"/>